<sequence length="78" mass="8823">MFVEYGCDWSSGAILLALKRKGIALGDIEKELGLKDGAIRNVFYRQCPRYEEVIAQKIGITPSMIWPSRYVDTNRLSA</sequence>
<name>A0A1S8YJP7_9GAMM</name>
<comment type="similarity">
    <text evidence="1">Belongs to the ner transcriptional regulatory family.</text>
</comment>
<dbReference type="Gene3D" id="1.10.260.40">
    <property type="entry name" value="lambda repressor-like DNA-binding domains"/>
    <property type="match status" value="1"/>
</dbReference>
<protein>
    <submittedName>
        <fullName evidence="6">Transcriptional regulator</fullName>
    </submittedName>
</protein>
<dbReference type="GO" id="GO:0003677">
    <property type="term" value="F:DNA binding"/>
    <property type="evidence" value="ECO:0007669"/>
    <property type="project" value="UniProtKB-KW"/>
</dbReference>
<evidence type="ECO:0000313" key="7">
    <source>
        <dbReference type="Proteomes" id="UP000190667"/>
    </source>
</evidence>
<organism evidence="6 7">
    <name type="scientific">Izhakiella australiensis</name>
    <dbReference type="NCBI Taxonomy" id="1926881"/>
    <lineage>
        <taxon>Bacteria</taxon>
        <taxon>Pseudomonadati</taxon>
        <taxon>Pseudomonadota</taxon>
        <taxon>Gammaproteobacteria</taxon>
        <taxon>Enterobacterales</taxon>
        <taxon>Erwiniaceae</taxon>
        <taxon>Izhakiella</taxon>
    </lineage>
</organism>
<dbReference type="InterPro" id="IPR010982">
    <property type="entry name" value="Lambda_DNA-bd_dom_sf"/>
</dbReference>
<dbReference type="InterPro" id="IPR038722">
    <property type="entry name" value="Ner_HTH_dom"/>
</dbReference>
<feature type="domain" description="Ner winged helix-turn-helix DNA-binding" evidence="5">
    <location>
        <begin position="8"/>
        <end position="74"/>
    </location>
</feature>
<evidence type="ECO:0000256" key="4">
    <source>
        <dbReference type="ARBA" id="ARBA00023163"/>
    </source>
</evidence>
<comment type="caution">
    <text evidence="6">The sequence shown here is derived from an EMBL/GenBank/DDBJ whole genome shotgun (WGS) entry which is preliminary data.</text>
</comment>
<dbReference type="STRING" id="1926881.BTJ39_15180"/>
<proteinExistence type="inferred from homology"/>
<dbReference type="Proteomes" id="UP000190667">
    <property type="component" value="Unassembled WGS sequence"/>
</dbReference>
<gene>
    <name evidence="6" type="ORF">BTJ39_15180</name>
</gene>
<keyword evidence="2" id="KW-0805">Transcription regulation</keyword>
<evidence type="ECO:0000256" key="1">
    <source>
        <dbReference type="ARBA" id="ARBA00006157"/>
    </source>
</evidence>
<dbReference type="SUPFAM" id="SSF47413">
    <property type="entry name" value="lambda repressor-like DNA-binding domains"/>
    <property type="match status" value="1"/>
</dbReference>
<keyword evidence="3" id="KW-0238">DNA-binding</keyword>
<dbReference type="EMBL" id="MRUL01000011">
    <property type="protein sequence ID" value="OON39118.1"/>
    <property type="molecule type" value="Genomic_DNA"/>
</dbReference>
<accession>A0A1S8YJP7</accession>
<keyword evidence="4" id="KW-0804">Transcription</keyword>
<evidence type="ECO:0000313" key="6">
    <source>
        <dbReference type="EMBL" id="OON39118.1"/>
    </source>
</evidence>
<dbReference type="AlphaFoldDB" id="A0A1S8YJP7"/>
<dbReference type="Pfam" id="PF13693">
    <property type="entry name" value="HTH_35"/>
    <property type="match status" value="1"/>
</dbReference>
<keyword evidence="7" id="KW-1185">Reference proteome</keyword>
<evidence type="ECO:0000259" key="5">
    <source>
        <dbReference type="Pfam" id="PF13693"/>
    </source>
</evidence>
<evidence type="ECO:0000256" key="2">
    <source>
        <dbReference type="ARBA" id="ARBA00023015"/>
    </source>
</evidence>
<reference evidence="6 7" key="1">
    <citation type="submission" date="2016-12" db="EMBL/GenBank/DDBJ databases">
        <title>Izhakiella australiana sp. nov. of genus Izhakiella isolated from Australian desert.</title>
        <authorList>
            <person name="Ji M."/>
        </authorList>
    </citation>
    <scope>NUCLEOTIDE SEQUENCE [LARGE SCALE GENOMIC DNA]</scope>
    <source>
        <strain evidence="6 7">D4N98</strain>
    </source>
</reference>
<evidence type="ECO:0000256" key="3">
    <source>
        <dbReference type="ARBA" id="ARBA00023125"/>
    </source>
</evidence>